<dbReference type="InterPro" id="IPR005467">
    <property type="entry name" value="His_kinase_dom"/>
</dbReference>
<evidence type="ECO:0000313" key="10">
    <source>
        <dbReference type="Proteomes" id="UP000250918"/>
    </source>
</evidence>
<evidence type="ECO:0000313" key="9">
    <source>
        <dbReference type="EMBL" id="PWB75117.1"/>
    </source>
</evidence>
<sequence length="329" mass="36899">MKLAPRSALALFLFMVVVLFAQAVWWVFFMAKLTAEKVEMAAQLGGSPELVEQIHKEEFTRQIMLGSEGVFFFVLILLGAWIIYRALVRSEELKFHQQNFLLAVTHELKTPIASVQIYLDTLQSPKISPEKKEQIVPRMREDIERLERLVENVLDAGRFDRHGYHLNRTPLNFSALVEERLHHVSKAATTVPLSIKKQIEPDISFDGDAAALARAIDSILENSLKYYQGKQIALDVSLAAGRKKIVLAISDKGVGFAREDSRRLFERFYRIGNEMTRSQSGSGLGLYLCREIVRAHGGEVTARSEGVGKGATFTITLKQSSGYENNSAG</sequence>
<dbReference type="PROSITE" id="PS50109">
    <property type="entry name" value="HIS_KIN"/>
    <property type="match status" value="1"/>
</dbReference>
<dbReference type="InterPro" id="IPR050351">
    <property type="entry name" value="BphY/WalK/GraS-like"/>
</dbReference>
<dbReference type="InterPro" id="IPR003594">
    <property type="entry name" value="HATPase_dom"/>
</dbReference>
<evidence type="ECO:0000256" key="1">
    <source>
        <dbReference type="ARBA" id="ARBA00000085"/>
    </source>
</evidence>
<dbReference type="SUPFAM" id="SSF55874">
    <property type="entry name" value="ATPase domain of HSP90 chaperone/DNA topoisomerase II/histidine kinase"/>
    <property type="match status" value="1"/>
</dbReference>
<name>A0A855X4N3_9BACT</name>
<gene>
    <name evidence="9" type="ORF">C3F09_03030</name>
</gene>
<evidence type="ECO:0000256" key="2">
    <source>
        <dbReference type="ARBA" id="ARBA00012438"/>
    </source>
</evidence>
<dbReference type="Pfam" id="PF00512">
    <property type="entry name" value="HisKA"/>
    <property type="match status" value="1"/>
</dbReference>
<dbReference type="SUPFAM" id="SSF47384">
    <property type="entry name" value="Homodimeric domain of signal transducing histidine kinase"/>
    <property type="match status" value="1"/>
</dbReference>
<evidence type="ECO:0000256" key="4">
    <source>
        <dbReference type="ARBA" id="ARBA00022679"/>
    </source>
</evidence>
<evidence type="ECO:0000256" key="7">
    <source>
        <dbReference type="SAM" id="Phobius"/>
    </source>
</evidence>
<dbReference type="PANTHER" id="PTHR45453:SF1">
    <property type="entry name" value="PHOSPHATE REGULON SENSOR PROTEIN PHOR"/>
    <property type="match status" value="1"/>
</dbReference>
<dbReference type="PRINTS" id="PR00344">
    <property type="entry name" value="BCTRLSENSOR"/>
</dbReference>
<dbReference type="SMART" id="SM00387">
    <property type="entry name" value="HATPase_c"/>
    <property type="match status" value="1"/>
</dbReference>
<protein>
    <recommendedName>
        <fullName evidence="2">histidine kinase</fullName>
        <ecNumber evidence="2">2.7.13.3</ecNumber>
    </recommendedName>
</protein>
<evidence type="ECO:0000256" key="5">
    <source>
        <dbReference type="ARBA" id="ARBA00022777"/>
    </source>
</evidence>
<keyword evidence="7" id="KW-0812">Transmembrane</keyword>
<dbReference type="EC" id="2.7.13.3" evidence="2"/>
<evidence type="ECO:0000256" key="3">
    <source>
        <dbReference type="ARBA" id="ARBA00022553"/>
    </source>
</evidence>
<keyword evidence="6" id="KW-0902">Two-component regulatory system</keyword>
<dbReference type="Pfam" id="PF02518">
    <property type="entry name" value="HATPase_c"/>
    <property type="match status" value="1"/>
</dbReference>
<dbReference type="InterPro" id="IPR036097">
    <property type="entry name" value="HisK_dim/P_sf"/>
</dbReference>
<keyword evidence="3" id="KW-0597">Phosphoprotein</keyword>
<dbReference type="GO" id="GO:0000155">
    <property type="term" value="F:phosphorelay sensor kinase activity"/>
    <property type="evidence" value="ECO:0007669"/>
    <property type="project" value="InterPro"/>
</dbReference>
<dbReference type="FunFam" id="3.30.565.10:FF:000006">
    <property type="entry name" value="Sensor histidine kinase WalK"/>
    <property type="match status" value="1"/>
</dbReference>
<reference evidence="9 10" key="1">
    <citation type="journal article" date="2018" name="ISME J.">
        <title>A methanotrophic archaeon couples anaerobic oxidation of methane to Fe(III) reduction.</title>
        <authorList>
            <person name="Cai C."/>
            <person name="Leu A.O."/>
            <person name="Xie G.J."/>
            <person name="Guo J."/>
            <person name="Feng Y."/>
            <person name="Zhao J.X."/>
            <person name="Tyson G.W."/>
            <person name="Yuan Z."/>
            <person name="Hu S."/>
        </authorList>
    </citation>
    <scope>NUCLEOTIDE SEQUENCE [LARGE SCALE GENOMIC DNA]</scope>
    <source>
        <strain evidence="9">FeB_12</strain>
    </source>
</reference>
<evidence type="ECO:0000256" key="6">
    <source>
        <dbReference type="ARBA" id="ARBA00023012"/>
    </source>
</evidence>
<comment type="caution">
    <text evidence="9">The sequence shown here is derived from an EMBL/GenBank/DDBJ whole genome shotgun (WGS) entry which is preliminary data.</text>
</comment>
<keyword evidence="7" id="KW-0472">Membrane</keyword>
<feature type="transmembrane region" description="Helical" evidence="7">
    <location>
        <begin position="69"/>
        <end position="88"/>
    </location>
</feature>
<proteinExistence type="predicted"/>
<dbReference type="Gene3D" id="3.30.565.10">
    <property type="entry name" value="Histidine kinase-like ATPase, C-terminal domain"/>
    <property type="match status" value="1"/>
</dbReference>
<accession>A0A855X4N3</accession>
<dbReference type="Proteomes" id="UP000250918">
    <property type="component" value="Unassembled WGS sequence"/>
</dbReference>
<keyword evidence="4" id="KW-0808">Transferase</keyword>
<dbReference type="EMBL" id="PQAP01000014">
    <property type="protein sequence ID" value="PWB75117.1"/>
    <property type="molecule type" value="Genomic_DNA"/>
</dbReference>
<dbReference type="GO" id="GO:0004721">
    <property type="term" value="F:phosphoprotein phosphatase activity"/>
    <property type="evidence" value="ECO:0007669"/>
    <property type="project" value="TreeGrafter"/>
</dbReference>
<dbReference type="InterPro" id="IPR003661">
    <property type="entry name" value="HisK_dim/P_dom"/>
</dbReference>
<dbReference type="InterPro" id="IPR004358">
    <property type="entry name" value="Sig_transdc_His_kin-like_C"/>
</dbReference>
<dbReference type="AlphaFoldDB" id="A0A855X4N3"/>
<organism evidence="9 10">
    <name type="scientific">candidate division GN15 bacterium</name>
    <dbReference type="NCBI Taxonomy" id="2072418"/>
    <lineage>
        <taxon>Bacteria</taxon>
        <taxon>candidate division GN15</taxon>
    </lineage>
</organism>
<feature type="domain" description="Histidine kinase" evidence="8">
    <location>
        <begin position="103"/>
        <end position="321"/>
    </location>
</feature>
<dbReference type="InterPro" id="IPR036890">
    <property type="entry name" value="HATPase_C_sf"/>
</dbReference>
<dbReference type="PANTHER" id="PTHR45453">
    <property type="entry name" value="PHOSPHATE REGULON SENSOR PROTEIN PHOR"/>
    <property type="match status" value="1"/>
</dbReference>
<comment type="catalytic activity">
    <reaction evidence="1">
        <text>ATP + protein L-histidine = ADP + protein N-phospho-L-histidine.</text>
        <dbReference type="EC" id="2.7.13.3"/>
    </reaction>
</comment>
<dbReference type="GO" id="GO:0016036">
    <property type="term" value="P:cellular response to phosphate starvation"/>
    <property type="evidence" value="ECO:0007669"/>
    <property type="project" value="TreeGrafter"/>
</dbReference>
<dbReference type="CDD" id="cd00082">
    <property type="entry name" value="HisKA"/>
    <property type="match status" value="1"/>
</dbReference>
<keyword evidence="5" id="KW-0418">Kinase</keyword>
<evidence type="ECO:0000259" key="8">
    <source>
        <dbReference type="PROSITE" id="PS50109"/>
    </source>
</evidence>
<dbReference type="GO" id="GO:0005886">
    <property type="term" value="C:plasma membrane"/>
    <property type="evidence" value="ECO:0007669"/>
    <property type="project" value="TreeGrafter"/>
</dbReference>
<keyword evidence="7" id="KW-1133">Transmembrane helix</keyword>
<dbReference type="Gene3D" id="1.10.287.130">
    <property type="match status" value="1"/>
</dbReference>
<dbReference type="SMART" id="SM00388">
    <property type="entry name" value="HisKA"/>
    <property type="match status" value="1"/>
</dbReference>
<dbReference type="CDD" id="cd00075">
    <property type="entry name" value="HATPase"/>
    <property type="match status" value="1"/>
</dbReference>